<dbReference type="GO" id="GO:0005524">
    <property type="term" value="F:ATP binding"/>
    <property type="evidence" value="ECO:0007669"/>
    <property type="project" value="UniProtKB-KW"/>
</dbReference>
<evidence type="ECO:0000256" key="2">
    <source>
        <dbReference type="ARBA" id="ARBA00005017"/>
    </source>
</evidence>
<organism evidence="19">
    <name type="scientific">Rhipicephalus microplus</name>
    <name type="common">Cattle tick</name>
    <name type="synonym">Boophilus microplus</name>
    <dbReference type="NCBI Taxonomy" id="6941"/>
    <lineage>
        <taxon>Eukaryota</taxon>
        <taxon>Metazoa</taxon>
        <taxon>Ecdysozoa</taxon>
        <taxon>Arthropoda</taxon>
        <taxon>Chelicerata</taxon>
        <taxon>Arachnida</taxon>
        <taxon>Acari</taxon>
        <taxon>Parasitiformes</taxon>
        <taxon>Ixodida</taxon>
        <taxon>Ixodoidea</taxon>
        <taxon>Ixodidae</taxon>
        <taxon>Rhipicephalinae</taxon>
        <taxon>Rhipicephalus</taxon>
        <taxon>Boophilus</taxon>
    </lineage>
</organism>
<dbReference type="Pfam" id="PF04275">
    <property type="entry name" value="P-mevalo_kinase"/>
    <property type="match status" value="1"/>
</dbReference>
<evidence type="ECO:0000256" key="11">
    <source>
        <dbReference type="ARBA" id="ARBA00022840"/>
    </source>
</evidence>
<name>A0A6M2CT35_RHIMP</name>
<comment type="pathway">
    <text evidence="2">Isoprenoid biosynthesis; isopentenyl diphosphate biosynthesis via mevalonate pathway; isopentenyl diphosphate from (R)-mevalonate: step 2/3.</text>
</comment>
<dbReference type="GO" id="GO:0019287">
    <property type="term" value="P:isopentenyl diphosphate biosynthetic process, mevalonate pathway"/>
    <property type="evidence" value="ECO:0007669"/>
    <property type="project" value="UniProtKB-UniPathway"/>
</dbReference>
<dbReference type="PANTHER" id="PTHR13101:SF1">
    <property type="entry name" value="PHOSPHOMEVALONATE KINASE"/>
    <property type="match status" value="1"/>
</dbReference>
<evidence type="ECO:0000256" key="3">
    <source>
        <dbReference type="ARBA" id="ARBA00012958"/>
    </source>
</evidence>
<dbReference type="SUPFAM" id="SSF52540">
    <property type="entry name" value="P-loop containing nucleoside triphosphate hydrolases"/>
    <property type="match status" value="1"/>
</dbReference>
<dbReference type="OrthoDB" id="2401875at2759"/>
<dbReference type="PANTHER" id="PTHR13101">
    <property type="entry name" value="PHOSPHOMEVALONATE KINASE"/>
    <property type="match status" value="1"/>
</dbReference>
<dbReference type="GO" id="GO:0004631">
    <property type="term" value="F:phosphomevalonate kinase activity"/>
    <property type="evidence" value="ECO:0007669"/>
    <property type="project" value="UniProtKB-EC"/>
</dbReference>
<keyword evidence="4" id="KW-0963">Cytoplasm</keyword>
<keyword evidence="13" id="KW-0756">Sterol biosynthesis</keyword>
<evidence type="ECO:0000256" key="8">
    <source>
        <dbReference type="ARBA" id="ARBA00022741"/>
    </source>
</evidence>
<evidence type="ECO:0000313" key="19">
    <source>
        <dbReference type="EMBL" id="NOV36792.1"/>
    </source>
</evidence>
<evidence type="ECO:0000256" key="13">
    <source>
        <dbReference type="ARBA" id="ARBA00023011"/>
    </source>
</evidence>
<dbReference type="FunFam" id="3.40.50.300:FF:001026">
    <property type="entry name" value="Phosphomevalonate kinase"/>
    <property type="match status" value="1"/>
</dbReference>
<proteinExistence type="predicted"/>
<keyword evidence="10" id="KW-0152">Cholesterol biosynthesis</keyword>
<feature type="binding site" evidence="18">
    <location>
        <position position="202"/>
    </location>
    <ligand>
        <name>substrate</name>
    </ligand>
</feature>
<keyword evidence="6" id="KW-0153">Cholesterol metabolism</keyword>
<accession>A0A6M2CT35</accession>
<dbReference type="VEuPathDB" id="VectorBase:LOC119165858"/>
<keyword evidence="5" id="KW-0444">Lipid biosynthesis</keyword>
<keyword evidence="9 19" id="KW-0418">Kinase</keyword>
<feature type="binding site" evidence="18">
    <location>
        <position position="211"/>
    </location>
    <ligand>
        <name>ATP</name>
        <dbReference type="ChEBI" id="CHEBI:30616"/>
    </ligand>
</feature>
<keyword evidence="11 18" id="KW-0067">ATP-binding</keyword>
<dbReference type="Gene3D" id="3.40.50.300">
    <property type="entry name" value="P-loop containing nucleotide triphosphate hydrolases"/>
    <property type="match status" value="1"/>
</dbReference>
<evidence type="ECO:0000256" key="9">
    <source>
        <dbReference type="ARBA" id="ARBA00022777"/>
    </source>
</evidence>
<dbReference type="InterPro" id="IPR005919">
    <property type="entry name" value="Pmev_kin_anim"/>
</dbReference>
<comment type="subcellular location">
    <subcellularLocation>
        <location evidence="1">Cytoplasm</location>
        <location evidence="1">Cytosol</location>
    </subcellularLocation>
</comment>
<evidence type="ECO:0000256" key="6">
    <source>
        <dbReference type="ARBA" id="ARBA00022548"/>
    </source>
</evidence>
<feature type="binding site" evidence="18">
    <location>
        <begin position="46"/>
        <end position="52"/>
    </location>
    <ligand>
        <name>ATP</name>
        <dbReference type="ChEBI" id="CHEBI:30616"/>
    </ligand>
</feature>
<protein>
    <recommendedName>
        <fullName evidence="17">Phosphomevalonate kinase</fullName>
        <ecNumber evidence="3">2.7.4.2</ecNumber>
    </recommendedName>
</protein>
<dbReference type="AlphaFoldDB" id="A0A6M2CT35"/>
<keyword evidence="14" id="KW-0443">Lipid metabolism</keyword>
<dbReference type="UniPathway" id="UPA00057">
    <property type="reaction ID" value="UER00099"/>
</dbReference>
<evidence type="ECO:0000256" key="10">
    <source>
        <dbReference type="ARBA" id="ARBA00022778"/>
    </source>
</evidence>
<dbReference type="EC" id="2.7.4.2" evidence="3"/>
<keyword evidence="12" id="KW-0752">Steroid biosynthesis</keyword>
<feature type="binding site" evidence="18">
    <location>
        <position position="173"/>
    </location>
    <ligand>
        <name>ATP</name>
        <dbReference type="ChEBI" id="CHEBI:30616"/>
    </ligand>
</feature>
<evidence type="ECO:0000256" key="18">
    <source>
        <dbReference type="PIRSR" id="PIRSR036639-1"/>
    </source>
</evidence>
<dbReference type="GO" id="GO:0006695">
    <property type="term" value="P:cholesterol biosynthetic process"/>
    <property type="evidence" value="ECO:0007669"/>
    <property type="project" value="UniProtKB-KW"/>
</dbReference>
<dbReference type="EMBL" id="GHWJ01004055">
    <property type="protein sequence ID" value="NOV36792.1"/>
    <property type="molecule type" value="Transcribed_RNA"/>
</dbReference>
<keyword evidence="8 18" id="KW-0547">Nucleotide-binding</keyword>
<evidence type="ECO:0000256" key="5">
    <source>
        <dbReference type="ARBA" id="ARBA00022516"/>
    </source>
</evidence>
<evidence type="ECO:0000256" key="17">
    <source>
        <dbReference type="ARBA" id="ARBA00034549"/>
    </source>
</evidence>
<evidence type="ECO:0000256" key="1">
    <source>
        <dbReference type="ARBA" id="ARBA00004514"/>
    </source>
</evidence>
<evidence type="ECO:0000256" key="12">
    <source>
        <dbReference type="ARBA" id="ARBA00022955"/>
    </source>
</evidence>
<dbReference type="InterPro" id="IPR027417">
    <property type="entry name" value="P-loop_NTPase"/>
</dbReference>
<keyword evidence="7" id="KW-0808">Transferase</keyword>
<dbReference type="PIRSF" id="PIRSF036639">
    <property type="entry name" value="PMK_anim"/>
    <property type="match status" value="1"/>
</dbReference>
<dbReference type="NCBIfam" id="TIGR01223">
    <property type="entry name" value="Pmev_kin_anim"/>
    <property type="match status" value="1"/>
</dbReference>
<evidence type="ECO:0000256" key="16">
    <source>
        <dbReference type="ARBA" id="ARBA00023221"/>
    </source>
</evidence>
<reference evidence="19" key="1">
    <citation type="submission" date="2019-09" db="EMBL/GenBank/DDBJ databases">
        <title>Organ-specific transcriptomic study of the physiology of the cattle tick, Rhipicephalus microplus.</title>
        <authorList>
            <person name="Tirloni L."/>
            <person name="Braz G."/>
            <person name="Gandara A.C.P."/>
            <person name="Sabadin G.A."/>
            <person name="da Silva R.M."/>
            <person name="Guizzo M.G."/>
            <person name="Machado J.A."/>
            <person name="Costa E.P."/>
            <person name="Gomes H.F."/>
            <person name="Moraes J."/>
            <person name="Mota M.B.S."/>
            <person name="Mesquita R.D."/>
            <person name="Alvarenga P.H."/>
            <person name="Alves F."/>
            <person name="Seixas A."/>
            <person name="da Fonseca R.N."/>
            <person name="Fogaca A."/>
            <person name="Logullo C."/>
            <person name="Tanaka A."/>
            <person name="Daffre S."/>
            <person name="Termignoni C."/>
            <person name="Vaz I.S.Jr."/>
            <person name="Oliveira P.L."/>
            <person name="Ribeiro J.M."/>
        </authorList>
    </citation>
    <scope>NUCLEOTIDE SEQUENCE</scope>
    <source>
        <strain evidence="19">Porto Alegre</strain>
    </source>
</reference>
<keyword evidence="15" id="KW-1207">Sterol metabolism</keyword>
<evidence type="ECO:0000256" key="7">
    <source>
        <dbReference type="ARBA" id="ARBA00022679"/>
    </source>
</evidence>
<sequence>MYLRTSPSCHREQQAGVVSSALMLPDLRRPHPMAENPKVILVFSGKRKSGKDYVTEMLRKRIGDDKCTIIRLSEPLKEAYAKEHNLDCNRLLDSSDYKELYRAKMVAWGEEKRNKDLSYFCRLAVKKRGQPEFPVWIVSDARRESDIEYFRESFACPTLTVRVKACEGTRRVRGWVHTPGIDDATTECGLDHIDNWDFVISNNDGDDLEGQLESVLQAVHQHCS</sequence>
<keyword evidence="16" id="KW-0753">Steroid metabolism</keyword>
<evidence type="ECO:0000256" key="14">
    <source>
        <dbReference type="ARBA" id="ARBA00023098"/>
    </source>
</evidence>
<dbReference type="GO" id="GO:0005829">
    <property type="term" value="C:cytosol"/>
    <property type="evidence" value="ECO:0007669"/>
    <property type="project" value="UniProtKB-SubCell"/>
</dbReference>
<evidence type="ECO:0000256" key="15">
    <source>
        <dbReference type="ARBA" id="ARBA00023166"/>
    </source>
</evidence>
<evidence type="ECO:0000256" key="4">
    <source>
        <dbReference type="ARBA" id="ARBA00022490"/>
    </source>
</evidence>